<keyword evidence="2" id="KW-1185">Reference proteome</keyword>
<dbReference type="AlphaFoldDB" id="A0ABD1YFE7"/>
<sequence length="144" mass="16580">MERAAHAPPWLWASAGSLPFCITRVDYRQESEWKSLRRGGGNNEPDSKKGGCSLWKEELKKIRRNLSWGLRSRRGRQKRARVLCDYYDGKKTIYTLGKQASFISSTEVGRRRRAISALVAVCQKAKRVCCLESSLKSECQKIRW</sequence>
<dbReference type="Proteomes" id="UP001605036">
    <property type="component" value="Unassembled WGS sequence"/>
</dbReference>
<gene>
    <name evidence="1" type="ORF">R1flu_014194</name>
</gene>
<protein>
    <recommendedName>
        <fullName evidence="3">Ribosomal protein S14</fullName>
    </recommendedName>
</protein>
<evidence type="ECO:0000313" key="1">
    <source>
        <dbReference type="EMBL" id="KAL2629508.1"/>
    </source>
</evidence>
<name>A0ABD1YFE7_9MARC</name>
<proteinExistence type="predicted"/>
<evidence type="ECO:0008006" key="3">
    <source>
        <dbReference type="Google" id="ProtNLM"/>
    </source>
</evidence>
<accession>A0ABD1YFE7</accession>
<organism evidence="1 2">
    <name type="scientific">Riccia fluitans</name>
    <dbReference type="NCBI Taxonomy" id="41844"/>
    <lineage>
        <taxon>Eukaryota</taxon>
        <taxon>Viridiplantae</taxon>
        <taxon>Streptophyta</taxon>
        <taxon>Embryophyta</taxon>
        <taxon>Marchantiophyta</taxon>
        <taxon>Marchantiopsida</taxon>
        <taxon>Marchantiidae</taxon>
        <taxon>Marchantiales</taxon>
        <taxon>Ricciaceae</taxon>
        <taxon>Riccia</taxon>
    </lineage>
</organism>
<reference evidence="1 2" key="1">
    <citation type="submission" date="2024-09" db="EMBL/GenBank/DDBJ databases">
        <title>Chromosome-scale assembly of Riccia fluitans.</title>
        <authorList>
            <person name="Paukszto L."/>
            <person name="Sawicki J."/>
            <person name="Karawczyk K."/>
            <person name="Piernik-Szablinska J."/>
            <person name="Szczecinska M."/>
            <person name="Mazdziarz M."/>
        </authorList>
    </citation>
    <scope>NUCLEOTIDE SEQUENCE [LARGE SCALE GENOMIC DNA]</scope>
    <source>
        <strain evidence="1">Rf_01</strain>
        <tissue evidence="1">Aerial parts of the thallus</tissue>
    </source>
</reference>
<dbReference type="EMBL" id="JBHFFA010000004">
    <property type="protein sequence ID" value="KAL2629508.1"/>
    <property type="molecule type" value="Genomic_DNA"/>
</dbReference>
<comment type="caution">
    <text evidence="1">The sequence shown here is derived from an EMBL/GenBank/DDBJ whole genome shotgun (WGS) entry which is preliminary data.</text>
</comment>
<evidence type="ECO:0000313" key="2">
    <source>
        <dbReference type="Proteomes" id="UP001605036"/>
    </source>
</evidence>